<evidence type="ECO:0000313" key="2">
    <source>
        <dbReference type="EMBL" id="KAD3633092.1"/>
    </source>
</evidence>
<feature type="transmembrane region" description="Helical" evidence="1">
    <location>
        <begin position="94"/>
        <end position="114"/>
    </location>
</feature>
<keyword evidence="1" id="KW-0812">Transmembrane</keyword>
<evidence type="ECO:0000256" key="1">
    <source>
        <dbReference type="SAM" id="Phobius"/>
    </source>
</evidence>
<sequence length="158" mass="16732">MKNNFGSGMNGDADRAGARETLDALSNDRLALAERVKTPPWYYPLLGVATVFIIGSPGVEQPSRSVLVAFGVIALVALTVASQKKTGVTINRTAGPRSLGIAVTLGVAVAFLLGVSLTLESTGHEAWIALTAAVAFLAVWLLGRLYDRAYYLELRSGR</sequence>
<reference evidence="2 3" key="1">
    <citation type="submission" date="2019-08" db="EMBL/GenBank/DDBJ databases">
        <title>Arthrobacter sp. nov., isolated from plateau pika and Tibetan wild ass.</title>
        <authorList>
            <person name="Ge Y."/>
        </authorList>
    </citation>
    <scope>NUCLEOTIDE SEQUENCE [LARGE SCALE GENOMIC DNA]</scope>
    <source>
        <strain evidence="2 3">785</strain>
    </source>
</reference>
<dbReference type="AlphaFoldDB" id="A0A5N6MHU4"/>
<feature type="transmembrane region" description="Helical" evidence="1">
    <location>
        <begin position="126"/>
        <end position="146"/>
    </location>
</feature>
<dbReference type="RefSeq" id="WP_152272313.1">
    <property type="nucleotide sequence ID" value="NZ_VTFX01000004.1"/>
</dbReference>
<name>A0A5N6MHU4_9MICC</name>
<protein>
    <submittedName>
        <fullName evidence="2">Uncharacterized protein</fullName>
    </submittedName>
</protein>
<accession>A0A5N6MHU4</accession>
<feature type="transmembrane region" description="Helical" evidence="1">
    <location>
        <begin position="41"/>
        <end position="59"/>
    </location>
</feature>
<evidence type="ECO:0000313" key="3">
    <source>
        <dbReference type="Proteomes" id="UP000326852"/>
    </source>
</evidence>
<keyword evidence="1" id="KW-1133">Transmembrane helix</keyword>
<comment type="caution">
    <text evidence="2">The sequence shown here is derived from an EMBL/GenBank/DDBJ whole genome shotgun (WGS) entry which is preliminary data.</text>
</comment>
<keyword evidence="1" id="KW-0472">Membrane</keyword>
<proteinExistence type="predicted"/>
<dbReference type="EMBL" id="VTFX01000004">
    <property type="protein sequence ID" value="KAD3633092.1"/>
    <property type="molecule type" value="Genomic_DNA"/>
</dbReference>
<dbReference type="Proteomes" id="UP000326852">
    <property type="component" value="Unassembled WGS sequence"/>
</dbReference>
<gene>
    <name evidence="2" type="ORF">GD627_09640</name>
</gene>
<feature type="transmembrane region" description="Helical" evidence="1">
    <location>
        <begin position="65"/>
        <end position="82"/>
    </location>
</feature>
<organism evidence="2 3">
    <name type="scientific">Arthrobacter yangruifuii</name>
    <dbReference type="NCBI Taxonomy" id="2606616"/>
    <lineage>
        <taxon>Bacteria</taxon>
        <taxon>Bacillati</taxon>
        <taxon>Actinomycetota</taxon>
        <taxon>Actinomycetes</taxon>
        <taxon>Micrococcales</taxon>
        <taxon>Micrococcaceae</taxon>
        <taxon>Arthrobacter</taxon>
    </lineage>
</organism>
<keyword evidence="3" id="KW-1185">Reference proteome</keyword>